<dbReference type="PROSITE" id="PS50943">
    <property type="entry name" value="HTH_CROC1"/>
    <property type="match status" value="1"/>
</dbReference>
<feature type="region of interest" description="Disordered" evidence="1">
    <location>
        <begin position="319"/>
        <end position="363"/>
    </location>
</feature>
<accession>A0ABW0B0A2</accession>
<dbReference type="InterPro" id="IPR010982">
    <property type="entry name" value="Lambda_DNA-bd_dom_sf"/>
</dbReference>
<keyword evidence="4" id="KW-1185">Reference proteome</keyword>
<dbReference type="CDD" id="cd00093">
    <property type="entry name" value="HTH_XRE"/>
    <property type="match status" value="1"/>
</dbReference>
<feature type="region of interest" description="Disordered" evidence="1">
    <location>
        <begin position="273"/>
        <end position="301"/>
    </location>
</feature>
<comment type="caution">
    <text evidence="3">The sequence shown here is derived from an EMBL/GenBank/DDBJ whole genome shotgun (WGS) entry which is preliminary data.</text>
</comment>
<feature type="compositionally biased region" description="Basic and acidic residues" evidence="1">
    <location>
        <begin position="276"/>
        <end position="291"/>
    </location>
</feature>
<dbReference type="SMART" id="SM00530">
    <property type="entry name" value="HTH_XRE"/>
    <property type="match status" value="1"/>
</dbReference>
<dbReference type="SUPFAM" id="SSF47413">
    <property type="entry name" value="lambda repressor-like DNA-binding domains"/>
    <property type="match status" value="1"/>
</dbReference>
<dbReference type="RefSeq" id="WP_381822412.1">
    <property type="nucleotide sequence ID" value="NZ_JBHSKI010000003.1"/>
</dbReference>
<dbReference type="Pfam" id="PF13560">
    <property type="entry name" value="HTH_31"/>
    <property type="match status" value="1"/>
</dbReference>
<dbReference type="EMBL" id="JBHSKI010000003">
    <property type="protein sequence ID" value="MFC5170656.1"/>
    <property type="molecule type" value="Genomic_DNA"/>
</dbReference>
<feature type="domain" description="HTH cro/C1-type" evidence="2">
    <location>
        <begin position="20"/>
        <end position="74"/>
    </location>
</feature>
<evidence type="ECO:0000256" key="1">
    <source>
        <dbReference type="SAM" id="MobiDB-lite"/>
    </source>
</evidence>
<protein>
    <submittedName>
        <fullName evidence="3">Helix-turn-helix domain-containing protein</fullName>
    </submittedName>
</protein>
<organism evidence="3 4">
    <name type="scientific">Streptomyces mutomycini</name>
    <dbReference type="NCBI Taxonomy" id="284036"/>
    <lineage>
        <taxon>Bacteria</taxon>
        <taxon>Bacillati</taxon>
        <taxon>Actinomycetota</taxon>
        <taxon>Actinomycetes</taxon>
        <taxon>Kitasatosporales</taxon>
        <taxon>Streptomycetaceae</taxon>
        <taxon>Streptomyces</taxon>
    </lineage>
</organism>
<evidence type="ECO:0000313" key="4">
    <source>
        <dbReference type="Proteomes" id="UP001596208"/>
    </source>
</evidence>
<reference evidence="4" key="1">
    <citation type="journal article" date="2019" name="Int. J. Syst. Evol. Microbiol.">
        <title>The Global Catalogue of Microorganisms (GCM) 10K type strain sequencing project: providing services to taxonomists for standard genome sequencing and annotation.</title>
        <authorList>
            <consortium name="The Broad Institute Genomics Platform"/>
            <consortium name="The Broad Institute Genome Sequencing Center for Infectious Disease"/>
            <person name="Wu L."/>
            <person name="Ma J."/>
        </authorList>
    </citation>
    <scope>NUCLEOTIDE SEQUENCE [LARGE SCALE GENOMIC DNA]</scope>
    <source>
        <strain evidence="4">CGMCC 4.1721</strain>
    </source>
</reference>
<dbReference type="Gene3D" id="1.10.260.40">
    <property type="entry name" value="lambda repressor-like DNA-binding domains"/>
    <property type="match status" value="1"/>
</dbReference>
<evidence type="ECO:0000259" key="2">
    <source>
        <dbReference type="PROSITE" id="PS50943"/>
    </source>
</evidence>
<name>A0ABW0B0A2_9ACTN</name>
<sequence length="363" mass="39831">MTRSSAGAAERPFAHLAEHLTALRRAARLPQRTLAQAANISRGTVQRAESGAAAPTPAVLDAYVRACSGTQDDHDRARLLRVRGRTVQRDRLRHLDAPAPSLIHTEDDLGVALAAAYERAGAPPLSDARLTPGRRPLPRTTAWRIVKRKELPSTPEQLVTFLTACGIEPAKQRPYVEAFHRITNSRSSRPVPPPPRRHNRYARQGVPLHADGTDGPPDYVGRISPAFQVMLSALSPDEITAVLNAGISHLLEERARLNGKALDWFAPRRLVKHHPGNRENDGAKGHQEAKAEPWVTSPPLEYSQDHDIDWMMRKADGTAMLVEVERGRPDPPSPQTPLGTKPPLPTRPVPARTIRWASAPSPA</sequence>
<evidence type="ECO:0000313" key="3">
    <source>
        <dbReference type="EMBL" id="MFC5170656.1"/>
    </source>
</evidence>
<feature type="compositionally biased region" description="Pro residues" evidence="1">
    <location>
        <begin position="330"/>
        <end position="348"/>
    </location>
</feature>
<dbReference type="Proteomes" id="UP001596208">
    <property type="component" value="Unassembled WGS sequence"/>
</dbReference>
<dbReference type="InterPro" id="IPR001387">
    <property type="entry name" value="Cro/C1-type_HTH"/>
</dbReference>
<proteinExistence type="predicted"/>
<gene>
    <name evidence="3" type="ORF">ACFPRK_08635</name>
</gene>